<evidence type="ECO:0000259" key="3">
    <source>
        <dbReference type="SMART" id="SM00829"/>
    </source>
</evidence>
<dbReference type="Gene3D" id="3.40.50.720">
    <property type="entry name" value="NAD(P)-binding Rossmann-like Domain"/>
    <property type="match status" value="1"/>
</dbReference>
<dbReference type="InterPro" id="IPR020843">
    <property type="entry name" value="ER"/>
</dbReference>
<dbReference type="PANTHER" id="PTHR45348">
    <property type="entry name" value="HYPOTHETICAL OXIDOREDUCTASE (EUROFUNG)"/>
    <property type="match status" value="1"/>
</dbReference>
<dbReference type="InterPro" id="IPR036291">
    <property type="entry name" value="NAD(P)-bd_dom_sf"/>
</dbReference>
<organism evidence="4 5">
    <name type="scientific">Cladophialophora chaetospira</name>
    <dbReference type="NCBI Taxonomy" id="386627"/>
    <lineage>
        <taxon>Eukaryota</taxon>
        <taxon>Fungi</taxon>
        <taxon>Dikarya</taxon>
        <taxon>Ascomycota</taxon>
        <taxon>Pezizomycotina</taxon>
        <taxon>Eurotiomycetes</taxon>
        <taxon>Chaetothyriomycetidae</taxon>
        <taxon>Chaetothyriales</taxon>
        <taxon>Herpotrichiellaceae</taxon>
        <taxon>Cladophialophora</taxon>
    </lineage>
</organism>
<evidence type="ECO:0000313" key="4">
    <source>
        <dbReference type="EMBL" id="KAJ9602796.1"/>
    </source>
</evidence>
<evidence type="ECO:0000313" key="5">
    <source>
        <dbReference type="Proteomes" id="UP001172673"/>
    </source>
</evidence>
<dbReference type="PANTHER" id="PTHR45348:SF2">
    <property type="entry name" value="ZINC-TYPE ALCOHOL DEHYDROGENASE-LIKE PROTEIN C2E1P3.01"/>
    <property type="match status" value="1"/>
</dbReference>
<dbReference type="SUPFAM" id="SSF51735">
    <property type="entry name" value="NAD(P)-binding Rossmann-fold domains"/>
    <property type="match status" value="1"/>
</dbReference>
<accession>A0AA39CC44</accession>
<dbReference type="Gene3D" id="3.90.180.10">
    <property type="entry name" value="Medium-chain alcohol dehydrogenases, catalytic domain"/>
    <property type="match status" value="1"/>
</dbReference>
<dbReference type="CDD" id="cd08249">
    <property type="entry name" value="enoyl_reductase_like"/>
    <property type="match status" value="1"/>
</dbReference>
<gene>
    <name evidence="4" type="ORF">H2200_012576</name>
</gene>
<dbReference type="InterPro" id="IPR013154">
    <property type="entry name" value="ADH-like_N"/>
</dbReference>
<feature type="domain" description="Enoyl reductase (ER)" evidence="3">
    <location>
        <begin position="10"/>
        <end position="338"/>
    </location>
</feature>
<comment type="caution">
    <text evidence="4">The sequence shown here is derived from an EMBL/GenBank/DDBJ whole genome shotgun (WGS) entry which is preliminary data.</text>
</comment>
<dbReference type="Pfam" id="PF08240">
    <property type="entry name" value="ADH_N"/>
    <property type="match status" value="1"/>
</dbReference>
<evidence type="ECO:0000256" key="2">
    <source>
        <dbReference type="ARBA" id="ARBA00023002"/>
    </source>
</evidence>
<dbReference type="InterPro" id="IPR011032">
    <property type="entry name" value="GroES-like_sf"/>
</dbReference>
<dbReference type="GO" id="GO:0016651">
    <property type="term" value="F:oxidoreductase activity, acting on NAD(P)H"/>
    <property type="evidence" value="ECO:0007669"/>
    <property type="project" value="InterPro"/>
</dbReference>
<dbReference type="AlphaFoldDB" id="A0AA39CC44"/>
<comment type="similarity">
    <text evidence="1">Belongs to the zinc-containing alcohol dehydrogenase family.</text>
</comment>
<evidence type="ECO:0000256" key="1">
    <source>
        <dbReference type="ARBA" id="ARBA00008072"/>
    </source>
</evidence>
<name>A0AA39CC44_9EURO</name>
<dbReference type="SUPFAM" id="SSF50129">
    <property type="entry name" value="GroES-like"/>
    <property type="match status" value="1"/>
</dbReference>
<dbReference type="InterPro" id="IPR013149">
    <property type="entry name" value="ADH-like_C"/>
</dbReference>
<protein>
    <recommendedName>
        <fullName evidence="3">Enoyl reductase (ER) domain-containing protein</fullName>
    </recommendedName>
</protein>
<keyword evidence="5" id="KW-1185">Reference proteome</keyword>
<reference evidence="4" key="1">
    <citation type="submission" date="2022-10" db="EMBL/GenBank/DDBJ databases">
        <title>Culturing micro-colonial fungi from biological soil crusts in the Mojave desert and describing Neophaeococcomyces mojavensis, and introducing the new genera and species Taxawa tesnikishii.</title>
        <authorList>
            <person name="Kurbessoian T."/>
            <person name="Stajich J.E."/>
        </authorList>
    </citation>
    <scope>NUCLEOTIDE SEQUENCE</scope>
    <source>
        <strain evidence="4">TK_41</strain>
    </source>
</reference>
<dbReference type="EMBL" id="JAPDRK010000024">
    <property type="protein sequence ID" value="KAJ9602796.1"/>
    <property type="molecule type" value="Genomic_DNA"/>
</dbReference>
<dbReference type="Pfam" id="PF00107">
    <property type="entry name" value="ADH_zinc_N"/>
    <property type="match status" value="1"/>
</dbReference>
<keyword evidence="2" id="KW-0560">Oxidoreductase</keyword>
<sequence length="340" mass="36004">MPSNTAAWLTAEKAHPFEVKAAPLGTPGENQILIKNHAVAINPIDGKLQTLAFYPIPYPTILGQDVAGEVVSVGPNVISFQKGDRVIGNTTGFSTKQDTEKAFQAYTILETTLTCKVPESISFEKGVVLPLSVSTAASGLFNPDFLNLRVPTTPAQNSTGETLLVWGGASSVGSSAIQLAVAAGYEVITTASAKNFEYVKKLGASQVFDYKTPTIVSYLVEALKGKKVVGAFDAVGGAAWVFTTEVIHKTEGATKFVATVTPRFPEPPEGVTMKQMFALSIRGNHVAEAVWGKFLPKALEAGTFVPAPEPFVAGHGLEKIQEAVDIQRKGTSAQKVVVTL</sequence>
<proteinExistence type="inferred from homology"/>
<dbReference type="Proteomes" id="UP001172673">
    <property type="component" value="Unassembled WGS sequence"/>
</dbReference>
<dbReference type="InterPro" id="IPR047122">
    <property type="entry name" value="Trans-enoyl_RdTase-like"/>
</dbReference>
<dbReference type="SMART" id="SM00829">
    <property type="entry name" value="PKS_ER"/>
    <property type="match status" value="1"/>
</dbReference>